<feature type="region of interest" description="Disordered" evidence="1">
    <location>
        <begin position="381"/>
        <end position="405"/>
    </location>
</feature>
<dbReference type="OrthoDB" id="2502236at2759"/>
<dbReference type="Proteomes" id="UP000235392">
    <property type="component" value="Unassembled WGS sequence"/>
</dbReference>
<feature type="compositionally biased region" description="Low complexity" evidence="1">
    <location>
        <begin position="229"/>
        <end position="238"/>
    </location>
</feature>
<dbReference type="EMBL" id="PGCI01000026">
    <property type="protein sequence ID" value="PLW48091.1"/>
    <property type="molecule type" value="Genomic_DNA"/>
</dbReference>
<keyword evidence="4" id="KW-1185">Reference proteome</keyword>
<feature type="compositionally biased region" description="Low complexity" evidence="1">
    <location>
        <begin position="1"/>
        <end position="15"/>
    </location>
</feature>
<dbReference type="Proteomes" id="UP000235388">
    <property type="component" value="Unassembled WGS sequence"/>
</dbReference>
<evidence type="ECO:0000313" key="2">
    <source>
        <dbReference type="EMBL" id="PLW17929.1"/>
    </source>
</evidence>
<sequence length="405" mass="43971">MAISSSFSPFRPSRSTSHASNVVQHDQLAGWMPQTGVGKQVTARDVNGRARNRRMSIDERTSHTQSKSLEKKNTFKFFRRLSTRFSSKTHQRRTNPMDPIAATTSEPIPSVLLNKTTSNDPVLTAVSTSIGRLSSQSTFHTAPKTTQSLSCDETGSLYSPKDLAKGSPSDTQCSKKSPSRASKLFRKRLSLSSSLVVDGEQGGPMKPEVNGSSVEEEAPVSFSSDDHLSSIMSSELSSANETGETSLASTDDEADAEECGLAGIGVRNRMSICLHSLPIRPGVTSQIATPKPFVHPAMRYAPSSSSPLSSRLAPPLAESHSSITNNRPPSKRYSSQSYVSRRPPSSLLPHNDRRMSYGHMVLVPNQTSVDSETLMRILRGPSSYPDETLPRASTSHRDSLYVTCA</sequence>
<feature type="compositionally biased region" description="Polar residues" evidence="1">
    <location>
        <begin position="320"/>
        <end position="339"/>
    </location>
</feature>
<protein>
    <submittedName>
        <fullName evidence="2">Uncharacterized protein</fullName>
    </submittedName>
</protein>
<feature type="compositionally biased region" description="Polar residues" evidence="1">
    <location>
        <begin position="133"/>
        <end position="157"/>
    </location>
</feature>
<dbReference type="EMBL" id="PGCJ01000840">
    <property type="protein sequence ID" value="PLW17929.1"/>
    <property type="molecule type" value="Genomic_DNA"/>
</dbReference>
<feature type="region of interest" description="Disordered" evidence="1">
    <location>
        <begin position="133"/>
        <end position="182"/>
    </location>
</feature>
<reference evidence="4 5" key="1">
    <citation type="submission" date="2017-11" db="EMBL/GenBank/DDBJ databases">
        <title>De novo assembly and phasing of dikaryotic genomes from two isolates of Puccinia coronata f. sp. avenae, the causal agent of oat crown rust.</title>
        <authorList>
            <person name="Miller M.E."/>
            <person name="Zhang Y."/>
            <person name="Omidvar V."/>
            <person name="Sperschneider J."/>
            <person name="Schwessinger B."/>
            <person name="Raley C."/>
            <person name="Palmer J.M."/>
            <person name="Garnica D."/>
            <person name="Upadhyaya N."/>
            <person name="Rathjen J."/>
            <person name="Taylor J.M."/>
            <person name="Park R.F."/>
            <person name="Dodds P.N."/>
            <person name="Hirsch C.D."/>
            <person name="Kianian S.F."/>
            <person name="Figueroa M."/>
        </authorList>
    </citation>
    <scope>NUCLEOTIDE SEQUENCE [LARGE SCALE GENOMIC DNA]</scope>
    <source>
        <strain evidence="2">12NC29</strain>
        <strain evidence="3">12SD80</strain>
    </source>
</reference>
<comment type="caution">
    <text evidence="2">The sequence shown here is derived from an EMBL/GenBank/DDBJ whole genome shotgun (WGS) entry which is preliminary data.</text>
</comment>
<feature type="compositionally biased region" description="Low complexity" evidence="1">
    <location>
        <begin position="301"/>
        <end position="319"/>
    </location>
</feature>
<gene>
    <name evidence="2" type="ORF">PCANC_10342</name>
    <name evidence="3" type="ORF">PCASD_03561</name>
</gene>
<evidence type="ECO:0000256" key="1">
    <source>
        <dbReference type="SAM" id="MobiDB-lite"/>
    </source>
</evidence>
<dbReference type="AlphaFoldDB" id="A0A2N5SXG1"/>
<evidence type="ECO:0000313" key="4">
    <source>
        <dbReference type="Proteomes" id="UP000235388"/>
    </source>
</evidence>
<evidence type="ECO:0000313" key="5">
    <source>
        <dbReference type="Proteomes" id="UP000235392"/>
    </source>
</evidence>
<feature type="region of interest" description="Disordered" evidence="1">
    <location>
        <begin position="195"/>
        <end position="255"/>
    </location>
</feature>
<organism evidence="2 4">
    <name type="scientific">Puccinia coronata f. sp. avenae</name>
    <dbReference type="NCBI Taxonomy" id="200324"/>
    <lineage>
        <taxon>Eukaryota</taxon>
        <taxon>Fungi</taxon>
        <taxon>Dikarya</taxon>
        <taxon>Basidiomycota</taxon>
        <taxon>Pucciniomycotina</taxon>
        <taxon>Pucciniomycetes</taxon>
        <taxon>Pucciniales</taxon>
        <taxon>Pucciniaceae</taxon>
        <taxon>Puccinia</taxon>
    </lineage>
</organism>
<feature type="region of interest" description="Disordered" evidence="1">
    <location>
        <begin position="301"/>
        <end position="352"/>
    </location>
</feature>
<name>A0A2N5SXG1_9BASI</name>
<proteinExistence type="predicted"/>
<evidence type="ECO:0000313" key="3">
    <source>
        <dbReference type="EMBL" id="PLW48091.1"/>
    </source>
</evidence>
<feature type="region of interest" description="Disordered" evidence="1">
    <location>
        <begin position="1"/>
        <end position="21"/>
    </location>
</feature>
<accession>A0A2N5SXG1</accession>
<feature type="compositionally biased region" description="Polar residues" evidence="1">
    <location>
        <begin position="239"/>
        <end position="249"/>
    </location>
</feature>